<reference evidence="2" key="1">
    <citation type="submission" date="2025-08" db="UniProtKB">
        <authorList>
            <consortium name="RefSeq"/>
        </authorList>
    </citation>
    <scope>IDENTIFICATION</scope>
    <source>
        <tissue evidence="2">Testes</tissue>
    </source>
</reference>
<proteinExistence type="predicted"/>
<organism evidence="1 2">
    <name type="scientific">Saccoglossus kowalevskii</name>
    <name type="common">Acorn worm</name>
    <dbReference type="NCBI Taxonomy" id="10224"/>
    <lineage>
        <taxon>Eukaryota</taxon>
        <taxon>Metazoa</taxon>
        <taxon>Hemichordata</taxon>
        <taxon>Enteropneusta</taxon>
        <taxon>Harrimaniidae</taxon>
        <taxon>Saccoglossus</taxon>
    </lineage>
</organism>
<keyword evidence="1" id="KW-1185">Reference proteome</keyword>
<dbReference type="RefSeq" id="XP_006811155.1">
    <property type="nucleotide sequence ID" value="XM_006811092.1"/>
</dbReference>
<evidence type="ECO:0000313" key="1">
    <source>
        <dbReference type="Proteomes" id="UP000694865"/>
    </source>
</evidence>
<dbReference type="Proteomes" id="UP000694865">
    <property type="component" value="Unplaced"/>
</dbReference>
<dbReference type="GeneID" id="102809883"/>
<name>A0ABM0LTR4_SACKO</name>
<gene>
    <name evidence="2" type="primary">LOC102809883</name>
</gene>
<protein>
    <submittedName>
        <fullName evidence="2">Uncharacterized protein LOC102809883</fullName>
    </submittedName>
</protein>
<sequence>MKTAITANKIQQCEESERLQTQIYHTNVSVLTFLYRSNWRRVSFKDRALYWAAMEVFTRSMVQIQSNDAAVDVKARQMNEAFEKLGVNLTGVKISSVILLARCWSMNGLMSFKDGLKSRKLVVLLTDILITDELKDLVKGTGITLRISADVDPIHLERAEKYFEDTAIETELFKYDKMDVVHRSSPTLMSVNYLNLFTMAYQPNRKLNSLRKSVRLIQIARKESFKTKEVIRSLEVRVREKDRVINEKQKRLTALVEEHCDLPPQKSLGASGIEKDTLNSEVRELHELLTDETSQIVAMNETVREKDAVIDSLTSELQIEKLKFPVVSVRLRLEVGFLLAIPPETDISDTLYPTEIKYIDAG</sequence>
<accession>A0ABM0LTR4</accession>
<evidence type="ECO:0000313" key="2">
    <source>
        <dbReference type="RefSeq" id="XP_006811155.1"/>
    </source>
</evidence>